<dbReference type="Pfam" id="PF03237">
    <property type="entry name" value="Terminase_6N"/>
    <property type="match status" value="1"/>
</dbReference>
<dbReference type="AlphaFoldDB" id="A0A7S8C780"/>
<dbReference type="Gene3D" id="3.40.50.300">
    <property type="entry name" value="P-loop containing nucleotide triphosphate hydrolases"/>
    <property type="match status" value="1"/>
</dbReference>
<proteinExistence type="predicted"/>
<dbReference type="EMBL" id="CP058214">
    <property type="protein sequence ID" value="QPC44617.1"/>
    <property type="molecule type" value="Genomic_DNA"/>
</dbReference>
<keyword evidence="2" id="KW-1185">Reference proteome</keyword>
<dbReference type="PIRSF" id="PIRSF007056">
    <property type="entry name" value="UCP007056"/>
    <property type="match status" value="1"/>
</dbReference>
<sequence>MSAVADAEAGPVTAEEWAAHRRRTTQALPEPLAGKALPEILLPYQAELLAATSAHALVVTDKSRRIGATWGVGADAVLTAGAQKSAGGMDVLYLGYNLDMAREFIDTCAMWAKAFAPACSAVEEFLFVEQDANGAERAIKAFRITFASGFEIAALSSKPRSLRGRQGYVILDEFAFHDDAEELLKAAMALLIWGGKVLVISTHNGVDNPFNQLIQEIREGRRPGKVVRCTFDDALDQGLYQRICMVTGRDWSPEAEAKWRDEIRAFYGEDAAEELDCIPSQGSGVYLTGALIEACMTPRAPVLRLACPKGFELLGDAERESVVADWLAENVDPWLKLLTQDLRHYYGFDFGRSGDLSVFWPIEEGADLVLRAPFILELRNVPFRQQEQILFRIVDRLPRFSGGKHDGRGNGQFLAEYAQQRYGAMLIEAVMLSQPWYLEHVPRLKARLEDRTMAFSRDADVKSDLRQFRMIRGVPMIPQTAETKGADGGQRHGDAGVAAVLAVAAAEDDTVAYEYTPARVSSADRFWQAPRGDLGPESWQTKRGLW</sequence>
<dbReference type="Gene3D" id="3.30.420.240">
    <property type="match status" value="1"/>
</dbReference>
<organism evidence="1 2">
    <name type="scientific">Kaustia mangrovi</name>
    <dbReference type="NCBI Taxonomy" id="2593653"/>
    <lineage>
        <taxon>Bacteria</taxon>
        <taxon>Pseudomonadati</taxon>
        <taxon>Pseudomonadota</taxon>
        <taxon>Alphaproteobacteria</taxon>
        <taxon>Hyphomicrobiales</taxon>
        <taxon>Parvibaculaceae</taxon>
        <taxon>Kaustia</taxon>
    </lineage>
</organism>
<evidence type="ECO:0008006" key="3">
    <source>
        <dbReference type="Google" id="ProtNLM"/>
    </source>
</evidence>
<evidence type="ECO:0000313" key="2">
    <source>
        <dbReference type="Proteomes" id="UP000593594"/>
    </source>
</evidence>
<dbReference type="InterPro" id="IPR012036">
    <property type="entry name" value="Phage_Mu_Gp28"/>
</dbReference>
<dbReference type="Proteomes" id="UP000593594">
    <property type="component" value="Chromosome"/>
</dbReference>
<evidence type="ECO:0000313" key="1">
    <source>
        <dbReference type="EMBL" id="QPC44617.1"/>
    </source>
</evidence>
<name>A0A7S8C780_9HYPH</name>
<gene>
    <name evidence="1" type="ORF">HW532_19065</name>
</gene>
<reference evidence="1 2" key="1">
    <citation type="submission" date="2020-06" db="EMBL/GenBank/DDBJ databases">
        <title>Genome sequence of 2 isolates from Red Sea Mangroves.</title>
        <authorList>
            <person name="Sefrji F."/>
            <person name="Michoud G."/>
            <person name="Merlino G."/>
            <person name="Daffonchio D."/>
        </authorList>
    </citation>
    <scope>NUCLEOTIDE SEQUENCE [LARGE SCALE GENOMIC DNA]</scope>
    <source>
        <strain evidence="1 2">R1DC25</strain>
    </source>
</reference>
<dbReference type="KEGG" id="kmn:HW532_19065"/>
<dbReference type="RefSeq" id="WP_213161989.1">
    <property type="nucleotide sequence ID" value="NZ_CP058214.1"/>
</dbReference>
<protein>
    <recommendedName>
        <fullName evidence="3">Mu-like prophage FluMu protein gp28</fullName>
    </recommendedName>
</protein>
<accession>A0A7S8C780</accession>
<dbReference type="InterPro" id="IPR027417">
    <property type="entry name" value="P-loop_NTPase"/>
</dbReference>